<name>A7EJ54_SCLS1</name>
<feature type="compositionally biased region" description="Basic and acidic residues" evidence="1">
    <location>
        <begin position="1"/>
        <end position="17"/>
    </location>
</feature>
<organism evidence="2 3">
    <name type="scientific">Sclerotinia sclerotiorum (strain ATCC 18683 / 1980 / Ss-1)</name>
    <name type="common">White mold</name>
    <name type="synonym">Whetzelinia sclerotiorum</name>
    <dbReference type="NCBI Taxonomy" id="665079"/>
    <lineage>
        <taxon>Eukaryota</taxon>
        <taxon>Fungi</taxon>
        <taxon>Dikarya</taxon>
        <taxon>Ascomycota</taxon>
        <taxon>Pezizomycotina</taxon>
        <taxon>Leotiomycetes</taxon>
        <taxon>Helotiales</taxon>
        <taxon>Sclerotiniaceae</taxon>
        <taxon>Sclerotinia</taxon>
    </lineage>
</organism>
<evidence type="ECO:0000313" key="3">
    <source>
        <dbReference type="Proteomes" id="UP000001312"/>
    </source>
</evidence>
<feature type="region of interest" description="Disordered" evidence="1">
    <location>
        <begin position="1"/>
        <end position="22"/>
    </location>
</feature>
<evidence type="ECO:0000313" key="2">
    <source>
        <dbReference type="EMBL" id="EDO02870.1"/>
    </source>
</evidence>
<dbReference type="RefSeq" id="XP_001593919.1">
    <property type="nucleotide sequence ID" value="XM_001593869.1"/>
</dbReference>
<dbReference type="GeneID" id="5489798"/>
<protein>
    <submittedName>
        <fullName evidence="2">Uncharacterized protein</fullName>
    </submittedName>
</protein>
<sequence>MDSLVRERGSEGARFESRSPAPSLQCWNTKVTNLHIIMAITSVPAWTPSYNTTRGP</sequence>
<evidence type="ECO:0000256" key="1">
    <source>
        <dbReference type="SAM" id="MobiDB-lite"/>
    </source>
</evidence>
<dbReference type="Proteomes" id="UP000001312">
    <property type="component" value="Unassembled WGS sequence"/>
</dbReference>
<proteinExistence type="predicted"/>
<accession>A7EJ54</accession>
<dbReference type="InParanoid" id="A7EJ54"/>
<dbReference type="KEGG" id="ssl:SS1G_05347"/>
<dbReference type="HOGENOM" id="CLU_3015581_0_0_1"/>
<reference evidence="3" key="1">
    <citation type="journal article" date="2011" name="PLoS Genet.">
        <title>Genomic analysis of the necrotrophic fungal pathogens Sclerotinia sclerotiorum and Botrytis cinerea.</title>
        <authorList>
            <person name="Amselem J."/>
            <person name="Cuomo C.A."/>
            <person name="van Kan J.A."/>
            <person name="Viaud M."/>
            <person name="Benito E.P."/>
            <person name="Couloux A."/>
            <person name="Coutinho P.M."/>
            <person name="de Vries R.P."/>
            <person name="Dyer P.S."/>
            <person name="Fillinger S."/>
            <person name="Fournier E."/>
            <person name="Gout L."/>
            <person name="Hahn M."/>
            <person name="Kohn L."/>
            <person name="Lapalu N."/>
            <person name="Plummer K.M."/>
            <person name="Pradier J.M."/>
            <person name="Quevillon E."/>
            <person name="Sharon A."/>
            <person name="Simon A."/>
            <person name="ten Have A."/>
            <person name="Tudzynski B."/>
            <person name="Tudzynski P."/>
            <person name="Wincker P."/>
            <person name="Andrew M."/>
            <person name="Anthouard V."/>
            <person name="Beever R.E."/>
            <person name="Beffa R."/>
            <person name="Benoit I."/>
            <person name="Bouzid O."/>
            <person name="Brault B."/>
            <person name="Chen Z."/>
            <person name="Choquer M."/>
            <person name="Collemare J."/>
            <person name="Cotton P."/>
            <person name="Danchin E.G."/>
            <person name="Da Silva C."/>
            <person name="Gautier A."/>
            <person name="Giraud C."/>
            <person name="Giraud T."/>
            <person name="Gonzalez C."/>
            <person name="Grossetete S."/>
            <person name="Guldener U."/>
            <person name="Henrissat B."/>
            <person name="Howlett B.J."/>
            <person name="Kodira C."/>
            <person name="Kretschmer M."/>
            <person name="Lappartient A."/>
            <person name="Leroch M."/>
            <person name="Levis C."/>
            <person name="Mauceli E."/>
            <person name="Neuveglise C."/>
            <person name="Oeser B."/>
            <person name="Pearson M."/>
            <person name="Poulain J."/>
            <person name="Poussereau N."/>
            <person name="Quesneville H."/>
            <person name="Rascle C."/>
            <person name="Schumacher J."/>
            <person name="Segurens B."/>
            <person name="Sexton A."/>
            <person name="Silva E."/>
            <person name="Sirven C."/>
            <person name="Soanes D.M."/>
            <person name="Talbot N.J."/>
            <person name="Templeton M."/>
            <person name="Yandava C."/>
            <person name="Yarden O."/>
            <person name="Zeng Q."/>
            <person name="Rollins J.A."/>
            <person name="Lebrun M.H."/>
            <person name="Dickman M."/>
        </authorList>
    </citation>
    <scope>NUCLEOTIDE SEQUENCE [LARGE SCALE GENOMIC DNA]</scope>
    <source>
        <strain evidence="3">ATCC 18683 / 1980 / Ss-1</strain>
    </source>
</reference>
<dbReference type="AlphaFoldDB" id="A7EJ54"/>
<gene>
    <name evidence="2" type="ORF">SS1G_05347</name>
</gene>
<dbReference type="EMBL" id="CH476626">
    <property type="protein sequence ID" value="EDO02870.1"/>
    <property type="molecule type" value="Genomic_DNA"/>
</dbReference>
<keyword evidence="3" id="KW-1185">Reference proteome</keyword>